<reference evidence="7 8" key="1">
    <citation type="submission" date="2019-10" db="EMBL/GenBank/DDBJ databases">
        <title>New genus of Silvanigrellaceae.</title>
        <authorList>
            <person name="Pitt A."/>
            <person name="Hahn M.W."/>
        </authorList>
    </citation>
    <scope>NUCLEOTIDE SEQUENCE [LARGE SCALE GENOMIC DNA]</scope>
    <source>
        <strain evidence="7 8">33A1-SZDP</strain>
    </source>
</reference>
<dbReference type="InterPro" id="IPR050188">
    <property type="entry name" value="RluA_PseudoU_synthase"/>
</dbReference>
<dbReference type="AlphaFoldDB" id="A0A833JF77"/>
<dbReference type="InterPro" id="IPR002942">
    <property type="entry name" value="S4_RNA-bd"/>
</dbReference>
<evidence type="ECO:0000256" key="2">
    <source>
        <dbReference type="ARBA" id="ARBA00023235"/>
    </source>
</evidence>
<dbReference type="GO" id="GO:0003723">
    <property type="term" value="F:RNA binding"/>
    <property type="evidence" value="ECO:0007669"/>
    <property type="project" value="UniProtKB-KW"/>
</dbReference>
<evidence type="ECO:0000256" key="4">
    <source>
        <dbReference type="PROSITE-ProRule" id="PRU00182"/>
    </source>
</evidence>
<dbReference type="EMBL" id="WFLN01000006">
    <property type="protein sequence ID" value="KAB8030839.1"/>
    <property type="molecule type" value="Genomic_DNA"/>
</dbReference>
<proteinExistence type="inferred from homology"/>
<evidence type="ECO:0000313" key="7">
    <source>
        <dbReference type="EMBL" id="KAB8030839.1"/>
    </source>
</evidence>
<keyword evidence="2 5" id="KW-0413">Isomerase</keyword>
<accession>A0A833JF77</accession>
<dbReference type="Gene3D" id="3.30.2350.10">
    <property type="entry name" value="Pseudouridine synthase"/>
    <property type="match status" value="1"/>
</dbReference>
<dbReference type="GO" id="GO:0120159">
    <property type="term" value="F:rRNA pseudouridine synthase activity"/>
    <property type="evidence" value="ECO:0007669"/>
    <property type="project" value="UniProtKB-ARBA"/>
</dbReference>
<dbReference type="InterPro" id="IPR006225">
    <property type="entry name" value="PsdUridine_synth_RluC/D"/>
</dbReference>
<comment type="catalytic activity">
    <reaction evidence="5">
        <text>a uridine in RNA = a pseudouridine in RNA</text>
        <dbReference type="Rhea" id="RHEA:48348"/>
        <dbReference type="Rhea" id="RHEA-COMP:12068"/>
        <dbReference type="Rhea" id="RHEA-COMP:12069"/>
        <dbReference type="ChEBI" id="CHEBI:65314"/>
        <dbReference type="ChEBI" id="CHEBI:65315"/>
    </reaction>
</comment>
<gene>
    <name evidence="7" type="ORF">GCL57_07645</name>
</gene>
<protein>
    <recommendedName>
        <fullName evidence="5">Pseudouridine synthase</fullName>
        <ecNumber evidence="5">5.4.99.-</ecNumber>
    </recommendedName>
</protein>
<dbReference type="InterPro" id="IPR036986">
    <property type="entry name" value="S4_RNA-bd_sf"/>
</dbReference>
<dbReference type="Pfam" id="PF01479">
    <property type="entry name" value="S4"/>
    <property type="match status" value="1"/>
</dbReference>
<dbReference type="InterPro" id="IPR006145">
    <property type="entry name" value="PsdUridine_synth_RsuA/RluA"/>
</dbReference>
<evidence type="ECO:0000259" key="6">
    <source>
        <dbReference type="SMART" id="SM00363"/>
    </source>
</evidence>
<feature type="active site" evidence="3">
    <location>
        <position position="150"/>
    </location>
</feature>
<dbReference type="CDD" id="cd02869">
    <property type="entry name" value="PseudoU_synth_RluA_like"/>
    <property type="match status" value="1"/>
</dbReference>
<name>A0A833JF77_9BACT</name>
<dbReference type="CDD" id="cd00165">
    <property type="entry name" value="S4"/>
    <property type="match status" value="1"/>
</dbReference>
<evidence type="ECO:0000256" key="1">
    <source>
        <dbReference type="ARBA" id="ARBA00010876"/>
    </source>
</evidence>
<sequence length="327" mass="37258">MLKSKSAKITELYVGERLDIAAAALFKELSRKKIKSIIDAGGAYINKKRILIAKTQLKIGDKIEIFWEEHKINNSDLQIQDFKINNTIGTIISKDTLIFENSNFFIINKPAGIASQSTLSSSKDTIFYALNAFDSNKYNVDKMFLVHRLDKDTSGLMVIAKNKDTQNKFEQLFKDKNVEKTYQALTFFAPAKSEGKISFPIAKDNSRKNCYFAVINPNSRVKDVKQAETFYNVEKVFGKNEVSLINCKPKTGRTHQIRVHLAAVGCPLLGDKTYSQNIHGHRFLQIALRHMLHASHLLFEMDGEKFDFNVSLPEDFRRIIKIVEGKQ</sequence>
<dbReference type="GO" id="GO:0000455">
    <property type="term" value="P:enzyme-directed rRNA pseudouridine synthesis"/>
    <property type="evidence" value="ECO:0007669"/>
    <property type="project" value="UniProtKB-ARBA"/>
</dbReference>
<comment type="similarity">
    <text evidence="1 5">Belongs to the pseudouridine synthase RluA family.</text>
</comment>
<dbReference type="Proteomes" id="UP000442694">
    <property type="component" value="Unassembled WGS sequence"/>
</dbReference>
<comment type="caution">
    <text evidence="7">The sequence shown here is derived from an EMBL/GenBank/DDBJ whole genome shotgun (WGS) entry which is preliminary data.</text>
</comment>
<dbReference type="PANTHER" id="PTHR21600:SF44">
    <property type="entry name" value="RIBOSOMAL LARGE SUBUNIT PSEUDOURIDINE SYNTHASE D"/>
    <property type="match status" value="1"/>
</dbReference>
<comment type="function">
    <text evidence="5">Responsible for synthesis of pseudouridine from uracil.</text>
</comment>
<keyword evidence="8" id="KW-1185">Reference proteome</keyword>
<evidence type="ECO:0000313" key="8">
    <source>
        <dbReference type="Proteomes" id="UP000442694"/>
    </source>
</evidence>
<dbReference type="EC" id="5.4.99.-" evidence="5"/>
<dbReference type="SUPFAM" id="SSF55120">
    <property type="entry name" value="Pseudouridine synthase"/>
    <property type="match status" value="1"/>
</dbReference>
<dbReference type="Gene3D" id="3.10.290.10">
    <property type="entry name" value="RNA-binding S4 domain"/>
    <property type="match status" value="1"/>
</dbReference>
<dbReference type="NCBIfam" id="TIGR00005">
    <property type="entry name" value="rluA_subfam"/>
    <property type="match status" value="1"/>
</dbReference>
<dbReference type="SUPFAM" id="SSF55174">
    <property type="entry name" value="Alpha-L RNA-binding motif"/>
    <property type="match status" value="1"/>
</dbReference>
<dbReference type="PROSITE" id="PS50889">
    <property type="entry name" value="S4"/>
    <property type="match status" value="1"/>
</dbReference>
<dbReference type="InterPro" id="IPR020103">
    <property type="entry name" value="PsdUridine_synth_cat_dom_sf"/>
</dbReference>
<keyword evidence="4" id="KW-0694">RNA-binding</keyword>
<dbReference type="SMART" id="SM00363">
    <property type="entry name" value="S4"/>
    <property type="match status" value="1"/>
</dbReference>
<dbReference type="RefSeq" id="WP_152212766.1">
    <property type="nucleotide sequence ID" value="NZ_WFLN01000006.1"/>
</dbReference>
<organism evidence="7 8">
    <name type="scientific">Fluviispira multicolorata</name>
    <dbReference type="NCBI Taxonomy" id="2654512"/>
    <lineage>
        <taxon>Bacteria</taxon>
        <taxon>Pseudomonadati</taxon>
        <taxon>Bdellovibrionota</taxon>
        <taxon>Oligoflexia</taxon>
        <taxon>Silvanigrellales</taxon>
        <taxon>Silvanigrellaceae</taxon>
        <taxon>Fluviispira</taxon>
    </lineage>
</organism>
<dbReference type="InterPro" id="IPR006224">
    <property type="entry name" value="PsdUridine_synth_RluA-like_CS"/>
</dbReference>
<dbReference type="Pfam" id="PF00849">
    <property type="entry name" value="PseudoU_synth_2"/>
    <property type="match status" value="1"/>
</dbReference>
<feature type="domain" description="RNA-binding S4" evidence="6">
    <location>
        <begin position="16"/>
        <end position="78"/>
    </location>
</feature>
<dbReference type="PANTHER" id="PTHR21600">
    <property type="entry name" value="MITOCHONDRIAL RNA PSEUDOURIDINE SYNTHASE"/>
    <property type="match status" value="1"/>
</dbReference>
<dbReference type="PROSITE" id="PS01129">
    <property type="entry name" value="PSI_RLU"/>
    <property type="match status" value="1"/>
</dbReference>
<evidence type="ECO:0000256" key="5">
    <source>
        <dbReference type="RuleBase" id="RU362028"/>
    </source>
</evidence>
<evidence type="ECO:0000256" key="3">
    <source>
        <dbReference type="PIRSR" id="PIRSR606225-1"/>
    </source>
</evidence>